<keyword evidence="2" id="KW-1185">Reference proteome</keyword>
<dbReference type="EMBL" id="JAEUBD010001504">
    <property type="protein sequence ID" value="KAH3659592.1"/>
    <property type="molecule type" value="Genomic_DNA"/>
</dbReference>
<gene>
    <name evidence="1" type="ORF">OGATHE_005637</name>
</gene>
<comment type="caution">
    <text evidence="1">The sequence shown here is derived from an EMBL/GenBank/DDBJ whole genome shotgun (WGS) entry which is preliminary data.</text>
</comment>
<name>A0A9P8NUT2_9ASCO</name>
<accession>A0A9P8NUT2</accession>
<organism evidence="1 2">
    <name type="scientific">Ogataea polymorpha</name>
    <dbReference type="NCBI Taxonomy" id="460523"/>
    <lineage>
        <taxon>Eukaryota</taxon>
        <taxon>Fungi</taxon>
        <taxon>Dikarya</taxon>
        <taxon>Ascomycota</taxon>
        <taxon>Saccharomycotina</taxon>
        <taxon>Pichiomycetes</taxon>
        <taxon>Pichiales</taxon>
        <taxon>Pichiaceae</taxon>
        <taxon>Ogataea</taxon>
    </lineage>
</organism>
<dbReference type="InterPro" id="IPR029063">
    <property type="entry name" value="SAM-dependent_MTases_sf"/>
</dbReference>
<dbReference type="Gene3D" id="3.40.50.150">
    <property type="entry name" value="Vaccinia Virus protein VP39"/>
    <property type="match status" value="1"/>
</dbReference>
<protein>
    <recommendedName>
        <fullName evidence="3">Histidine protein methyltransferase 1</fullName>
    </recommendedName>
</protein>
<evidence type="ECO:0000313" key="1">
    <source>
        <dbReference type="EMBL" id="KAH3659592.1"/>
    </source>
</evidence>
<dbReference type="Proteomes" id="UP000788993">
    <property type="component" value="Unassembled WGS sequence"/>
</dbReference>
<dbReference type="AlphaFoldDB" id="A0A9P8NUT2"/>
<evidence type="ECO:0000313" key="2">
    <source>
        <dbReference type="Proteomes" id="UP000788993"/>
    </source>
</evidence>
<sequence>MDVVRSSSDSSTLFVDTTSSLAYLSGSKSSKYAAYSDIRQVAKKINLIKKKIHMGFKFGFEDDERDTSAANDAFDVATETVVPRVHDISSFLELMIGTRVSYEHIDFPGSLVRREFFDVRHQLMSEDAESEEMQFLIGSTAEDVRNGVYEGGLKSWECCYDVMQRLQDVDLSGYKSFLELGCGTSLPSLLVFQRLLQHKQTHVNLILTDFNYEVLRLVSVPNLFLTWCLTSLSKEEMEQLQKRPDVEGNVRDGEIDVTPELVARFKNALREQHIAISLISGSWGRQMMTQINALIQSPALMVSSETIYSPQHLPVVAQMVSETVQHTGSLALVAAKDIYFGVGGSLTEFLACLDTRPVEYSVEKINAGLQRSLVKVHKKK</sequence>
<proteinExistence type="predicted"/>
<reference evidence="1" key="1">
    <citation type="journal article" date="2021" name="Open Biol.">
        <title>Shared evolutionary footprints suggest mitochondrial oxidative damage underlies multiple complex I losses in fungi.</title>
        <authorList>
            <person name="Schikora-Tamarit M.A."/>
            <person name="Marcet-Houben M."/>
            <person name="Nosek J."/>
            <person name="Gabaldon T."/>
        </authorList>
    </citation>
    <scope>NUCLEOTIDE SEQUENCE</scope>
    <source>
        <strain evidence="1">NCAIM Y.01608</strain>
    </source>
</reference>
<evidence type="ECO:0008006" key="3">
    <source>
        <dbReference type="Google" id="ProtNLM"/>
    </source>
</evidence>
<reference evidence="1" key="2">
    <citation type="submission" date="2021-01" db="EMBL/GenBank/DDBJ databases">
        <authorList>
            <person name="Schikora-Tamarit M.A."/>
        </authorList>
    </citation>
    <scope>NUCLEOTIDE SEQUENCE</scope>
    <source>
        <strain evidence="1">NCAIM Y.01608</strain>
    </source>
</reference>